<evidence type="ECO:0000313" key="1">
    <source>
        <dbReference type="EMBL" id="KZV40566.1"/>
    </source>
</evidence>
<organism evidence="1 2">
    <name type="scientific">Dorcoceras hygrometricum</name>
    <dbReference type="NCBI Taxonomy" id="472368"/>
    <lineage>
        <taxon>Eukaryota</taxon>
        <taxon>Viridiplantae</taxon>
        <taxon>Streptophyta</taxon>
        <taxon>Embryophyta</taxon>
        <taxon>Tracheophyta</taxon>
        <taxon>Spermatophyta</taxon>
        <taxon>Magnoliopsida</taxon>
        <taxon>eudicotyledons</taxon>
        <taxon>Gunneridae</taxon>
        <taxon>Pentapetalae</taxon>
        <taxon>asterids</taxon>
        <taxon>lamiids</taxon>
        <taxon>Lamiales</taxon>
        <taxon>Gesneriaceae</taxon>
        <taxon>Didymocarpoideae</taxon>
        <taxon>Trichosporeae</taxon>
        <taxon>Loxocarpinae</taxon>
        <taxon>Dorcoceras</taxon>
    </lineage>
</organism>
<gene>
    <name evidence="1" type="ORF">F511_35783</name>
</gene>
<dbReference type="EMBL" id="KQ999923">
    <property type="protein sequence ID" value="KZV40566.1"/>
    <property type="molecule type" value="Genomic_DNA"/>
</dbReference>
<sequence length="88" mass="9657">MVLERNVWYQLLVVKQSRRWVSDQLLLVFCAGRDLLRSFEESDLGKSELEILGAVLEFLSSLVGRAFWNPGFTAGRGFNPAGGAPGGG</sequence>
<name>A0A2Z7C107_9LAMI</name>
<keyword evidence="2" id="KW-1185">Reference proteome</keyword>
<dbReference type="Proteomes" id="UP000250235">
    <property type="component" value="Unassembled WGS sequence"/>
</dbReference>
<dbReference type="AlphaFoldDB" id="A0A2Z7C107"/>
<proteinExistence type="predicted"/>
<protein>
    <submittedName>
        <fullName evidence="1">Uncharacterized protein</fullName>
    </submittedName>
</protein>
<accession>A0A2Z7C107</accession>
<reference evidence="1 2" key="1">
    <citation type="journal article" date="2015" name="Proc. Natl. Acad. Sci. U.S.A.">
        <title>The resurrection genome of Boea hygrometrica: A blueprint for survival of dehydration.</title>
        <authorList>
            <person name="Xiao L."/>
            <person name="Yang G."/>
            <person name="Zhang L."/>
            <person name="Yang X."/>
            <person name="Zhao S."/>
            <person name="Ji Z."/>
            <person name="Zhou Q."/>
            <person name="Hu M."/>
            <person name="Wang Y."/>
            <person name="Chen M."/>
            <person name="Xu Y."/>
            <person name="Jin H."/>
            <person name="Xiao X."/>
            <person name="Hu G."/>
            <person name="Bao F."/>
            <person name="Hu Y."/>
            <person name="Wan P."/>
            <person name="Li L."/>
            <person name="Deng X."/>
            <person name="Kuang T."/>
            <person name="Xiang C."/>
            <person name="Zhu J.K."/>
            <person name="Oliver M.J."/>
            <person name="He Y."/>
        </authorList>
    </citation>
    <scope>NUCLEOTIDE SEQUENCE [LARGE SCALE GENOMIC DNA]</scope>
    <source>
        <strain evidence="2">cv. XS01</strain>
    </source>
</reference>
<evidence type="ECO:0000313" key="2">
    <source>
        <dbReference type="Proteomes" id="UP000250235"/>
    </source>
</evidence>